<keyword evidence="2" id="KW-1185">Reference proteome</keyword>
<reference evidence="1" key="1">
    <citation type="submission" date="2022-05" db="EMBL/GenBank/DDBJ databases">
        <title>Chromosome-level genome of Chaenocephalus aceratus.</title>
        <authorList>
            <person name="Park H."/>
        </authorList>
    </citation>
    <scope>NUCLEOTIDE SEQUENCE</scope>
    <source>
        <strain evidence="1">KU_202001</strain>
    </source>
</reference>
<dbReference type="EMBL" id="CM043789">
    <property type="protein sequence ID" value="KAI4826602.1"/>
    <property type="molecule type" value="Genomic_DNA"/>
</dbReference>
<dbReference type="Proteomes" id="UP001057452">
    <property type="component" value="Chromosome 5"/>
</dbReference>
<gene>
    <name evidence="1" type="ORF">KUCAC02_030045</name>
</gene>
<name>A0ACB9XIV9_CHAAC</name>
<comment type="caution">
    <text evidence="1">The sequence shown here is derived from an EMBL/GenBank/DDBJ whole genome shotgun (WGS) entry which is preliminary data.</text>
</comment>
<evidence type="ECO:0000313" key="1">
    <source>
        <dbReference type="EMBL" id="KAI4826602.1"/>
    </source>
</evidence>
<sequence>MKCVQVGNMSNGRFSHLLRGVWLLWQGCCAELIIQTRPPTWRLCILAIMAAAPVSDLKLSQEQEPEFANRSGTGSRVRWANPKENPGPGDRYDMLGSKPEKKEGGLGCVLWLELGVSSGRFPQPPSLPPPTSVRACRTVSTRHLQDRVSITADIPPRLDGTWVSTRCEVRPGPEFITRSYNFHPSRHFTALQHYIQTPTPELPPGITRGGTEAEHHLSKVGIVVHSLAAKQRLSSRLPSSCVGLTLSRVMPGSCTSCTNTRAGRGVSVGAGLLYDGGGADTCGDAAPQPWREDPGAVLRRYSH</sequence>
<proteinExistence type="predicted"/>
<accession>A0ACB9XIV9</accession>
<organism evidence="1 2">
    <name type="scientific">Chaenocephalus aceratus</name>
    <name type="common">Blackfin icefish</name>
    <name type="synonym">Chaenichthys aceratus</name>
    <dbReference type="NCBI Taxonomy" id="36190"/>
    <lineage>
        <taxon>Eukaryota</taxon>
        <taxon>Metazoa</taxon>
        <taxon>Chordata</taxon>
        <taxon>Craniata</taxon>
        <taxon>Vertebrata</taxon>
        <taxon>Euteleostomi</taxon>
        <taxon>Actinopterygii</taxon>
        <taxon>Neopterygii</taxon>
        <taxon>Teleostei</taxon>
        <taxon>Neoteleostei</taxon>
        <taxon>Acanthomorphata</taxon>
        <taxon>Eupercaria</taxon>
        <taxon>Perciformes</taxon>
        <taxon>Notothenioidei</taxon>
        <taxon>Channichthyidae</taxon>
        <taxon>Chaenocephalus</taxon>
    </lineage>
</organism>
<evidence type="ECO:0000313" key="2">
    <source>
        <dbReference type="Proteomes" id="UP001057452"/>
    </source>
</evidence>
<protein>
    <submittedName>
        <fullName evidence="1">Uncharacterized protein</fullName>
    </submittedName>
</protein>